<dbReference type="RefSeq" id="WP_139445218.1">
    <property type="nucleotide sequence ID" value="NZ_SMDR01000001.1"/>
</dbReference>
<evidence type="ECO:0000259" key="3">
    <source>
        <dbReference type="PROSITE" id="PS51371"/>
    </source>
</evidence>
<gene>
    <name evidence="4" type="ORF">E1B00_02320</name>
</gene>
<feature type="domain" description="CBS" evidence="3">
    <location>
        <begin position="7"/>
        <end position="63"/>
    </location>
</feature>
<dbReference type="PANTHER" id="PTHR43080">
    <property type="entry name" value="CBS DOMAIN-CONTAINING PROTEIN CBSX3, MITOCHONDRIAL"/>
    <property type="match status" value="1"/>
</dbReference>
<dbReference type="Pfam" id="PF00571">
    <property type="entry name" value="CBS"/>
    <property type="match status" value="2"/>
</dbReference>
<dbReference type="Gene3D" id="3.10.580.10">
    <property type="entry name" value="CBS-domain"/>
    <property type="match status" value="1"/>
</dbReference>
<dbReference type="InterPro" id="IPR000644">
    <property type="entry name" value="CBS_dom"/>
</dbReference>
<dbReference type="PANTHER" id="PTHR43080:SF2">
    <property type="entry name" value="CBS DOMAIN-CONTAINING PROTEIN"/>
    <property type="match status" value="1"/>
</dbReference>
<keyword evidence="5" id="KW-1185">Reference proteome</keyword>
<protein>
    <submittedName>
        <fullName evidence="4">CBS domain-containing protein</fullName>
    </submittedName>
</protein>
<feature type="domain" description="CBS" evidence="3">
    <location>
        <begin position="71"/>
        <end position="128"/>
    </location>
</feature>
<reference evidence="4 5" key="1">
    <citation type="submission" date="2019-03" db="EMBL/GenBank/DDBJ databases">
        <title>Arenimonas daejeonensis sp. nov., isolated from compost.</title>
        <authorList>
            <person name="Jeon C.O."/>
        </authorList>
    </citation>
    <scope>NUCLEOTIDE SEQUENCE [LARGE SCALE GENOMIC DNA]</scope>
    <source>
        <strain evidence="4 5">R29</strain>
    </source>
</reference>
<dbReference type="PROSITE" id="PS51371">
    <property type="entry name" value="CBS"/>
    <property type="match status" value="2"/>
</dbReference>
<organism evidence="4 5">
    <name type="scientific">Arenimonas terrae</name>
    <dbReference type="NCBI Taxonomy" id="2546226"/>
    <lineage>
        <taxon>Bacteria</taxon>
        <taxon>Pseudomonadati</taxon>
        <taxon>Pseudomonadota</taxon>
        <taxon>Gammaproteobacteria</taxon>
        <taxon>Lysobacterales</taxon>
        <taxon>Lysobacteraceae</taxon>
        <taxon>Arenimonas</taxon>
    </lineage>
</organism>
<proteinExistence type="predicted"/>
<evidence type="ECO:0000256" key="1">
    <source>
        <dbReference type="ARBA" id="ARBA00023122"/>
    </source>
</evidence>
<sequence length="137" mass="15160">MNVRDVMTAEVYVVEPEMSLRDAARMMRDCDIGSLPIQRNERLIGMVTDRDLVIRGIAGGMESSATVESVMSDGIRYCFDDQSVEEVATNMAELQVRRLPVVSREKRLVGFVSLANIASARDRQATDELLGGTAEPH</sequence>
<dbReference type="EMBL" id="SMDR01000001">
    <property type="protein sequence ID" value="TNJ34642.1"/>
    <property type="molecule type" value="Genomic_DNA"/>
</dbReference>
<name>A0A5C4RUN5_9GAMM</name>
<evidence type="ECO:0000256" key="2">
    <source>
        <dbReference type="PROSITE-ProRule" id="PRU00703"/>
    </source>
</evidence>
<dbReference type="Proteomes" id="UP000305760">
    <property type="component" value="Unassembled WGS sequence"/>
</dbReference>
<evidence type="ECO:0000313" key="4">
    <source>
        <dbReference type="EMBL" id="TNJ34642.1"/>
    </source>
</evidence>
<comment type="caution">
    <text evidence="4">The sequence shown here is derived from an EMBL/GenBank/DDBJ whole genome shotgun (WGS) entry which is preliminary data.</text>
</comment>
<dbReference type="SUPFAM" id="SSF54631">
    <property type="entry name" value="CBS-domain pair"/>
    <property type="match status" value="1"/>
</dbReference>
<dbReference type="InterPro" id="IPR051257">
    <property type="entry name" value="Diverse_CBS-Domain"/>
</dbReference>
<dbReference type="InterPro" id="IPR046342">
    <property type="entry name" value="CBS_dom_sf"/>
</dbReference>
<accession>A0A5C4RUN5</accession>
<dbReference type="AlphaFoldDB" id="A0A5C4RUN5"/>
<dbReference type="SMART" id="SM00116">
    <property type="entry name" value="CBS"/>
    <property type="match status" value="2"/>
</dbReference>
<keyword evidence="1 2" id="KW-0129">CBS domain</keyword>
<evidence type="ECO:0000313" key="5">
    <source>
        <dbReference type="Proteomes" id="UP000305760"/>
    </source>
</evidence>
<dbReference type="CDD" id="cd04622">
    <property type="entry name" value="CBS_pair_HRP1_like"/>
    <property type="match status" value="1"/>
</dbReference>
<dbReference type="OrthoDB" id="9794094at2"/>